<reference evidence="3 4" key="1">
    <citation type="journal article" date="2012" name="J. Bacteriol.">
        <title>Genome sequence of Rhizobium grahamii CCGE502, a broad-host-range symbiont with low nodulation competitiveness in Phaseolus vulgaris.</title>
        <authorList>
            <person name="Althabegoiti M.J."/>
            <person name="Lozano L."/>
            <person name="Torres-Tejerizo G."/>
            <person name="Ormeno-Orrillo E."/>
            <person name="Rogel M.A."/>
            <person name="Gonzalez V."/>
            <person name="Martinez-Romero E."/>
        </authorList>
    </citation>
    <scope>NUCLEOTIDE SEQUENCE [LARGE SCALE GENOMIC DNA]</scope>
    <source>
        <strain evidence="3 4">CCGE 502</strain>
    </source>
</reference>
<name>S3HD78_9HYPH</name>
<dbReference type="EMBL" id="AEYE02000022">
    <property type="protein sequence ID" value="EPE96737.1"/>
    <property type="molecule type" value="Genomic_DNA"/>
</dbReference>
<organism evidence="3 4">
    <name type="scientific">Rhizobium grahamii CCGE 502</name>
    <dbReference type="NCBI Taxonomy" id="990285"/>
    <lineage>
        <taxon>Bacteria</taxon>
        <taxon>Pseudomonadati</taxon>
        <taxon>Pseudomonadota</taxon>
        <taxon>Alphaproteobacteria</taxon>
        <taxon>Hyphomicrobiales</taxon>
        <taxon>Rhizobiaceae</taxon>
        <taxon>Rhizobium/Agrobacterium group</taxon>
        <taxon>Rhizobium</taxon>
    </lineage>
</organism>
<evidence type="ECO:0000259" key="2">
    <source>
        <dbReference type="Pfam" id="PF13699"/>
    </source>
</evidence>
<proteinExistence type="predicted"/>
<accession>S3HD78</accession>
<dbReference type="InterPro" id="IPR025295">
    <property type="entry name" value="eCIS_core_dom"/>
</dbReference>
<dbReference type="HOGENOM" id="CLU_448245_0_0_5"/>
<protein>
    <submittedName>
        <fullName evidence="3">Outer membrane protein/peptidoglycan-associated (Lipo)protein</fullName>
    </submittedName>
</protein>
<sequence>MMQAHAIPQTAYKTPQPGAKPMLQRKVKLGSANDPLEHEADRAAAEVVSGASVSKLSRSVSLAQRKCSACEDEERHAIRRKCAHCEAEDAMLRRKGGSAARQSSVDNAATAVRSGGTPLTPQQRSYFEPRFGHDFSEVRLHRGEAAERAADGIGAKAYTLGSSIAFGRGESGNALLAHELAHVVQQSGRTIRRQPAGLVPVDTSGGGSTAFLNTVSGAPTLQPDGTFTGSVRRQEIAPATATQAQMTISDETVNVIYDPKNCVVRLPFRINFVAAPSSGTAGICSSGGAGPAPLVSPARLAEIANEVVETAQDGLNGWFKLRVSGCKNPCAGRDIPIRVEVSQTPTNPDVTINVVNRGGRADAGTICAPDFNPGTTVHEGGHQRLGVGDEYRETNAAYRARTPAWARDERVRTDFTRMGSQYTYGRLAAFHERHFQFAQVFVQAALGASCKVDLARARGLPVEARFTLGVGGFSGNLGQGYTLEAGVDAALPFDTNRRFNLEAGLHALYLRAPEKNRDALLFGARLGLSAQTHPSSWGAKVGVFAGVGGIVWPDKEAYGEVGARIGIFDDMRKGRRVGLELDAALGKAFSDDADKLHFARIGLNFVYSR</sequence>
<dbReference type="eggNOG" id="COG2885">
    <property type="taxonomic scope" value="Bacteria"/>
</dbReference>
<comment type="caution">
    <text evidence="3">The sequence shown here is derived from an EMBL/GenBank/DDBJ whole genome shotgun (WGS) entry which is preliminary data.</text>
</comment>
<feature type="region of interest" description="Disordered" evidence="1">
    <location>
        <begin position="1"/>
        <end position="20"/>
    </location>
</feature>
<evidence type="ECO:0000313" key="3">
    <source>
        <dbReference type="EMBL" id="EPE96737.1"/>
    </source>
</evidence>
<keyword evidence="4" id="KW-1185">Reference proteome</keyword>
<evidence type="ECO:0000313" key="4">
    <source>
        <dbReference type="Proteomes" id="UP000014411"/>
    </source>
</evidence>
<feature type="region of interest" description="Disordered" evidence="1">
    <location>
        <begin position="96"/>
        <end position="126"/>
    </location>
</feature>
<dbReference type="Proteomes" id="UP000014411">
    <property type="component" value="Unassembled WGS sequence"/>
</dbReference>
<gene>
    <name evidence="3" type="ORF">RGCCGE502_18945</name>
</gene>
<dbReference type="RefSeq" id="WP_016555766.1">
    <property type="nucleotide sequence ID" value="NZ_AEYE02000022.1"/>
</dbReference>
<dbReference type="AlphaFoldDB" id="S3HD78"/>
<evidence type="ECO:0000256" key="1">
    <source>
        <dbReference type="SAM" id="MobiDB-lite"/>
    </source>
</evidence>
<dbReference type="Pfam" id="PF13699">
    <property type="entry name" value="eCIS_core"/>
    <property type="match status" value="1"/>
</dbReference>
<feature type="domain" description="eCIS core" evidence="2">
    <location>
        <begin position="118"/>
        <end position="188"/>
    </location>
</feature>
<dbReference type="STRING" id="990285.RGCCGE502_18945"/>